<dbReference type="PANTHER" id="PTHR47932:SF46">
    <property type="entry name" value="OS01G0611900 PROTEIN"/>
    <property type="match status" value="1"/>
</dbReference>
<dbReference type="GO" id="GO:0003729">
    <property type="term" value="F:mRNA binding"/>
    <property type="evidence" value="ECO:0007669"/>
    <property type="project" value="TreeGrafter"/>
</dbReference>
<keyword evidence="4" id="KW-1185">Reference proteome</keyword>
<reference evidence="3" key="1">
    <citation type="submission" date="2023-04" db="EMBL/GenBank/DDBJ databases">
        <authorList>
            <person name="Vijverberg K."/>
            <person name="Xiong W."/>
            <person name="Schranz E."/>
        </authorList>
    </citation>
    <scope>NUCLEOTIDE SEQUENCE</scope>
</reference>
<feature type="repeat" description="PPR" evidence="2">
    <location>
        <begin position="1033"/>
        <end position="1067"/>
    </location>
</feature>
<dbReference type="Pfam" id="PF01535">
    <property type="entry name" value="PPR"/>
    <property type="match status" value="4"/>
</dbReference>
<feature type="repeat" description="PPR" evidence="2">
    <location>
        <begin position="211"/>
        <end position="245"/>
    </location>
</feature>
<feature type="repeat" description="PPR" evidence="2">
    <location>
        <begin position="643"/>
        <end position="677"/>
    </location>
</feature>
<feature type="repeat" description="PPR" evidence="2">
    <location>
        <begin position="785"/>
        <end position="819"/>
    </location>
</feature>
<dbReference type="AlphaFoldDB" id="A0AA35V896"/>
<feature type="repeat" description="PPR" evidence="2">
    <location>
        <begin position="608"/>
        <end position="642"/>
    </location>
</feature>
<evidence type="ECO:0008006" key="5">
    <source>
        <dbReference type="Google" id="ProtNLM"/>
    </source>
</evidence>
<dbReference type="Proteomes" id="UP001177003">
    <property type="component" value="Chromosome 2"/>
</dbReference>
<sequence length="1235" mass="141777">MRTRTKAIPATSTILCNRMLVSIQRNTRFIKVSHHFALFSFKHHCSSTPFNPEPLSNPHQSNKSQIDACATYLSGFTKSALDKCSDLLTRKVQPSTANASSLGELLLSVSYLNPRLTRKFWRKSGLEPQDVHELLLGFESDAGKLGVDVKKVESLFGVFKWASSSSNQSRRFKHLGQSFKIMVGLLVRVGLFKDAESLLLVMDKQGILLDNHETFSALIEWHVNMDELEKSTHMYDRMRRLNLSPSLSCYHTLLNYLVNRSQTQLLFRVYSDLLEMGISEKDTYENVIQALCRDGKVQESRNLIKNAFVYGIKPTSVVLDAIASGYCKKKDYYDLLSLFTEMDCVPDVMVGNKILHSMCQNYGVQEAFIYLKELEHLGFIHDAITFGILIGWSCQESNLKDAFIYLSNVLSRGLKPHIYSYNAIISGVFKKGMWNHAKDIVLEMDDEGITPDMSTFKVLLGGYCKARKFDEVKMMIEKMVHNGLIELSPLQDPISKAFMLLGINPMDVRVRRDNDVAFSKTEFYDNMGNGLYLEGDVVNFDQVMTRVLDDSVIPDYNCFNTIDELVHWGQELSSAAFLTLLKKSHASTSSFKTITTFLKNIPNLRELDGETLNLLVQASIKRGFVHNARNLFDEMLKRNLQIDNKTYSALVKGLCKKGNLNDLHDIFKLVHSKNWLPFLNDYKTLICSLCKNNMLVEALSLFEHAMLNYPHEVQQLFYTFLEKLCEIGFTKVAYTLFEELQSRSYDMDQVAYTHLLQGLCKENCFSEAFVMCNTMLTKNHTLDLDVDFYNVLLHGYCVAKDLRKVKEVVCWILKKNITIYISSYSKLVSLMCNEGQFQFRFRFQLWIKDVMVKQSSSHITVYNILIFHLFASGNSECVDILLDEIQEKGLEFDGVTYNFLVYGFSKCKNISRALYYLSEMMNKELKPSNRCLRGVISLLSTNGKLKNILKLSQEMEARGYVHCSYVQNEVVESLLKMNNLQEAVNFLDKLIHKDLVPNNINYDNLIKNMCRHGRKDKALDLLDTMLKKGNIPDSRTYDCLIQDLCVSHMIEEALDMHIEMLNMKLIPSIETREVVIEKLCKLGRTLEAEKVIDDVICVEEVPSKVMFGLLVSRYHFERNFSKASEVLQKMQRFGYKPDFESHWSLISTLSRFSGKDKQDDNRNFLSRLLFDSGFHPKSKGKKQSSLLSVPTPHRFSSSSFDHTTSATLPPTQAMVFLKRICRYLKVLAFDHRSTY</sequence>
<evidence type="ECO:0000256" key="2">
    <source>
        <dbReference type="PROSITE-ProRule" id="PRU00708"/>
    </source>
</evidence>
<gene>
    <name evidence="3" type="ORF">LSALG_LOCUS12882</name>
</gene>
<proteinExistence type="predicted"/>
<feature type="repeat" description="PPR" evidence="2">
    <location>
        <begin position="452"/>
        <end position="486"/>
    </location>
</feature>
<feature type="repeat" description="PPR" evidence="2">
    <location>
        <begin position="748"/>
        <end position="782"/>
    </location>
</feature>
<feature type="repeat" description="PPR" evidence="2">
    <location>
        <begin position="1103"/>
        <end position="1137"/>
    </location>
</feature>
<feature type="repeat" description="PPR" evidence="2">
    <location>
        <begin position="280"/>
        <end position="314"/>
    </location>
</feature>
<dbReference type="PANTHER" id="PTHR47932">
    <property type="entry name" value="ATPASE EXPRESSION PROTEIN 3"/>
    <property type="match status" value="1"/>
</dbReference>
<feature type="repeat" description="PPR" evidence="2">
    <location>
        <begin position="417"/>
        <end position="451"/>
    </location>
</feature>
<organism evidence="3 4">
    <name type="scientific">Lactuca saligna</name>
    <name type="common">Willowleaf lettuce</name>
    <dbReference type="NCBI Taxonomy" id="75948"/>
    <lineage>
        <taxon>Eukaryota</taxon>
        <taxon>Viridiplantae</taxon>
        <taxon>Streptophyta</taxon>
        <taxon>Embryophyta</taxon>
        <taxon>Tracheophyta</taxon>
        <taxon>Spermatophyta</taxon>
        <taxon>Magnoliopsida</taxon>
        <taxon>eudicotyledons</taxon>
        <taxon>Gunneridae</taxon>
        <taxon>Pentapetalae</taxon>
        <taxon>asterids</taxon>
        <taxon>campanulids</taxon>
        <taxon>Asterales</taxon>
        <taxon>Asteraceae</taxon>
        <taxon>Cichorioideae</taxon>
        <taxon>Cichorieae</taxon>
        <taxon>Lactucinae</taxon>
        <taxon>Lactuca</taxon>
    </lineage>
</organism>
<name>A0AA35V896_LACSI</name>
<dbReference type="InterPro" id="IPR002885">
    <property type="entry name" value="PPR_rpt"/>
</dbReference>
<dbReference type="EMBL" id="OX465078">
    <property type="protein sequence ID" value="CAI9272681.1"/>
    <property type="molecule type" value="Genomic_DNA"/>
</dbReference>
<dbReference type="NCBIfam" id="TIGR00756">
    <property type="entry name" value="PPR"/>
    <property type="match status" value="7"/>
</dbReference>
<evidence type="ECO:0000313" key="4">
    <source>
        <dbReference type="Proteomes" id="UP001177003"/>
    </source>
</evidence>
<accession>A0AA35V896</accession>
<dbReference type="Pfam" id="PF13041">
    <property type="entry name" value="PPR_2"/>
    <property type="match status" value="3"/>
</dbReference>
<dbReference type="Pfam" id="PF13812">
    <property type="entry name" value="PPR_3"/>
    <property type="match status" value="1"/>
</dbReference>
<protein>
    <recommendedName>
        <fullName evidence="5">Pentacotripeptide-repeat region of PRORP domain-containing protein</fullName>
    </recommendedName>
</protein>
<dbReference type="Gene3D" id="1.25.40.10">
    <property type="entry name" value="Tetratricopeptide repeat domain"/>
    <property type="match status" value="7"/>
</dbReference>
<evidence type="ECO:0000313" key="3">
    <source>
        <dbReference type="EMBL" id="CAI9272681.1"/>
    </source>
</evidence>
<keyword evidence="1" id="KW-0677">Repeat</keyword>
<dbReference type="PROSITE" id="PS51375">
    <property type="entry name" value="PPR"/>
    <property type="match status" value="12"/>
</dbReference>
<evidence type="ECO:0000256" key="1">
    <source>
        <dbReference type="ARBA" id="ARBA00022737"/>
    </source>
</evidence>
<dbReference type="InterPro" id="IPR011990">
    <property type="entry name" value="TPR-like_helical_dom_sf"/>
</dbReference>
<feature type="repeat" description="PPR" evidence="2">
    <location>
        <begin position="893"/>
        <end position="927"/>
    </location>
</feature>
<feature type="repeat" description="PPR" evidence="2">
    <location>
        <begin position="998"/>
        <end position="1032"/>
    </location>
</feature>